<dbReference type="Proteomes" id="UP000499080">
    <property type="component" value="Unassembled WGS sequence"/>
</dbReference>
<keyword evidence="2" id="KW-0472">Membrane</keyword>
<evidence type="ECO:0000256" key="2">
    <source>
        <dbReference type="SAM" id="Phobius"/>
    </source>
</evidence>
<feature type="transmembrane region" description="Helical" evidence="2">
    <location>
        <begin position="52"/>
        <end position="74"/>
    </location>
</feature>
<dbReference type="EMBL" id="BGPR01008778">
    <property type="protein sequence ID" value="GBN36016.1"/>
    <property type="molecule type" value="Genomic_DNA"/>
</dbReference>
<keyword evidence="2" id="KW-1133">Transmembrane helix</keyword>
<evidence type="ECO:0000256" key="1">
    <source>
        <dbReference type="SAM" id="Coils"/>
    </source>
</evidence>
<proteinExistence type="predicted"/>
<feature type="coiled-coil region" evidence="1">
    <location>
        <begin position="5"/>
        <end position="33"/>
    </location>
</feature>
<accession>A0A4Y2NDZ1</accession>
<comment type="caution">
    <text evidence="3">The sequence shown here is derived from an EMBL/GenBank/DDBJ whole genome shotgun (WGS) entry which is preliminary data.</text>
</comment>
<name>A0A4Y2NDZ1_ARAVE</name>
<organism evidence="3 4">
    <name type="scientific">Araneus ventricosus</name>
    <name type="common">Orbweaver spider</name>
    <name type="synonym">Epeira ventricosa</name>
    <dbReference type="NCBI Taxonomy" id="182803"/>
    <lineage>
        <taxon>Eukaryota</taxon>
        <taxon>Metazoa</taxon>
        <taxon>Ecdysozoa</taxon>
        <taxon>Arthropoda</taxon>
        <taxon>Chelicerata</taxon>
        <taxon>Arachnida</taxon>
        <taxon>Araneae</taxon>
        <taxon>Araneomorphae</taxon>
        <taxon>Entelegynae</taxon>
        <taxon>Araneoidea</taxon>
        <taxon>Araneidae</taxon>
        <taxon>Araneus</taxon>
    </lineage>
</organism>
<keyword evidence="1" id="KW-0175">Coiled coil</keyword>
<sequence length="110" mass="12671">MTAEMKAGQEEMKALEEEMEARLEKKMKSEQERMLERGDFVVFLMQRERRRLVILHLTSTLILQIVIIGVDTFVPSEHQHIKTSLEDISVKVRDGAAFCPESTIKGLIRA</sequence>
<keyword evidence="4" id="KW-1185">Reference proteome</keyword>
<reference evidence="3 4" key="1">
    <citation type="journal article" date="2019" name="Sci. Rep.">
        <title>Orb-weaving spider Araneus ventricosus genome elucidates the spidroin gene catalogue.</title>
        <authorList>
            <person name="Kono N."/>
            <person name="Nakamura H."/>
            <person name="Ohtoshi R."/>
            <person name="Moran D.A.P."/>
            <person name="Shinohara A."/>
            <person name="Yoshida Y."/>
            <person name="Fujiwara M."/>
            <person name="Mori M."/>
            <person name="Tomita M."/>
            <person name="Arakawa K."/>
        </authorList>
    </citation>
    <scope>NUCLEOTIDE SEQUENCE [LARGE SCALE GENOMIC DNA]</scope>
</reference>
<gene>
    <name evidence="3" type="ORF">AVEN_194722_1</name>
</gene>
<protein>
    <submittedName>
        <fullName evidence="3">Uncharacterized protein</fullName>
    </submittedName>
</protein>
<evidence type="ECO:0000313" key="4">
    <source>
        <dbReference type="Proteomes" id="UP000499080"/>
    </source>
</evidence>
<dbReference type="AlphaFoldDB" id="A0A4Y2NDZ1"/>
<evidence type="ECO:0000313" key="3">
    <source>
        <dbReference type="EMBL" id="GBN36016.1"/>
    </source>
</evidence>
<keyword evidence="2" id="KW-0812">Transmembrane</keyword>